<reference evidence="1 2" key="1">
    <citation type="submission" date="2020-02" db="EMBL/GenBank/DDBJ databases">
        <authorList>
            <person name="Ma Q."/>
            <person name="Huang Y."/>
            <person name="Song X."/>
            <person name="Pei D."/>
        </authorList>
    </citation>
    <scope>NUCLEOTIDE SEQUENCE [LARGE SCALE GENOMIC DNA]</scope>
    <source>
        <strain evidence="1">Sxm20200214</strain>
        <tissue evidence="1">Leaf</tissue>
    </source>
</reference>
<keyword evidence="2" id="KW-1185">Reference proteome</keyword>
<dbReference type="GO" id="GO:0005759">
    <property type="term" value="C:mitochondrial matrix"/>
    <property type="evidence" value="ECO:0007669"/>
    <property type="project" value="InterPro"/>
</dbReference>
<dbReference type="Proteomes" id="UP000886595">
    <property type="component" value="Unassembled WGS sequence"/>
</dbReference>
<organism evidence="1 2">
    <name type="scientific">Brassica carinata</name>
    <name type="common">Ethiopian mustard</name>
    <name type="synonym">Abyssinian cabbage</name>
    <dbReference type="NCBI Taxonomy" id="52824"/>
    <lineage>
        <taxon>Eukaryota</taxon>
        <taxon>Viridiplantae</taxon>
        <taxon>Streptophyta</taxon>
        <taxon>Embryophyta</taxon>
        <taxon>Tracheophyta</taxon>
        <taxon>Spermatophyta</taxon>
        <taxon>Magnoliopsida</taxon>
        <taxon>eudicotyledons</taxon>
        <taxon>Gunneridae</taxon>
        <taxon>Pentapetalae</taxon>
        <taxon>rosids</taxon>
        <taxon>malvids</taxon>
        <taxon>Brassicales</taxon>
        <taxon>Brassicaceae</taxon>
        <taxon>Brassiceae</taxon>
        <taxon>Brassica</taxon>
    </lineage>
</organism>
<protein>
    <submittedName>
        <fullName evidence="1">Uncharacterized protein</fullName>
    </submittedName>
</protein>
<accession>A0A8X7W698</accession>
<dbReference type="PANTHER" id="PTHR10826">
    <property type="entry name" value="COMPLEMENT COMPONENT 1"/>
    <property type="match status" value="1"/>
</dbReference>
<evidence type="ECO:0000313" key="1">
    <source>
        <dbReference type="EMBL" id="KAG2322828.1"/>
    </source>
</evidence>
<name>A0A8X7W698_BRACI</name>
<comment type="caution">
    <text evidence="1">The sequence shown here is derived from an EMBL/GenBank/DDBJ whole genome shotgun (WGS) entry which is preliminary data.</text>
</comment>
<dbReference type="Gene3D" id="3.10.280.10">
    <property type="entry name" value="Mitochondrial glycoprotein"/>
    <property type="match status" value="1"/>
</dbReference>
<evidence type="ECO:0000313" key="2">
    <source>
        <dbReference type="Proteomes" id="UP000886595"/>
    </source>
</evidence>
<sequence>MYIYVLQSPSSYGPFSVEERLGEQWISLKRKYGEKEDIKFEATMFERSVASSKFTSTDPDFVLHITFLVNISKGISGESLEIVCSAPTVCRLLAVDQSLSTLA</sequence>
<gene>
    <name evidence="1" type="ORF">Bca52824_016041</name>
</gene>
<dbReference type="AlphaFoldDB" id="A0A8X7W698"/>
<dbReference type="SUPFAM" id="SSF54529">
    <property type="entry name" value="Mitochondrial glycoprotein MAM33-like"/>
    <property type="match status" value="1"/>
</dbReference>
<dbReference type="PANTHER" id="PTHR10826:SF39">
    <property type="entry name" value="MITOCHONDRIAL GLYCOPROTEIN FAMILY PROTEIN"/>
    <property type="match status" value="1"/>
</dbReference>
<dbReference type="EMBL" id="JAAMPC010000003">
    <property type="protein sequence ID" value="KAG2322828.1"/>
    <property type="molecule type" value="Genomic_DNA"/>
</dbReference>
<dbReference type="OrthoDB" id="278212at2759"/>
<proteinExistence type="predicted"/>
<dbReference type="InterPro" id="IPR036561">
    <property type="entry name" value="MAM33_sf"/>
</dbReference>
<dbReference type="InterPro" id="IPR003428">
    <property type="entry name" value="MAM33"/>
</dbReference>